<feature type="domain" description="HNH nuclease" evidence="1">
    <location>
        <begin position="168"/>
        <end position="221"/>
    </location>
</feature>
<dbReference type="GO" id="GO:0008270">
    <property type="term" value="F:zinc ion binding"/>
    <property type="evidence" value="ECO:0007669"/>
    <property type="project" value="InterPro"/>
</dbReference>
<dbReference type="InterPro" id="IPR002711">
    <property type="entry name" value="HNH"/>
</dbReference>
<dbReference type="OrthoDB" id="8611at10239"/>
<keyword evidence="3" id="KW-1185">Reference proteome</keyword>
<gene>
    <name evidence="2" type="ORF">vB_PsyM_KIL1_0059</name>
</gene>
<dbReference type="Gene3D" id="1.10.30.50">
    <property type="match status" value="1"/>
</dbReference>
<dbReference type="Proteomes" id="UP000203989">
    <property type="component" value="Segment"/>
</dbReference>
<organism evidence="2 3">
    <name type="scientific">Pseudomonas phage vB_PsyM_KIL1</name>
    <dbReference type="NCBI Taxonomy" id="1777065"/>
    <lineage>
        <taxon>Viruses</taxon>
        <taxon>Duplodnaviria</taxon>
        <taxon>Heunggongvirae</taxon>
        <taxon>Uroviricota</taxon>
        <taxon>Caudoviricetes</taxon>
        <taxon>Vandenendeviridae</taxon>
        <taxon>Gorskivirinae</taxon>
        <taxon>Flaumdravirus</taxon>
        <taxon>Flaumdravirus KIL4</taxon>
    </lineage>
</organism>
<dbReference type="Pfam" id="PF01844">
    <property type="entry name" value="HNH"/>
    <property type="match status" value="1"/>
</dbReference>
<dbReference type="GeneID" id="28802452"/>
<dbReference type="KEGG" id="vg:28802452"/>
<dbReference type="InterPro" id="IPR003615">
    <property type="entry name" value="HNH_nuc"/>
</dbReference>
<evidence type="ECO:0000259" key="1">
    <source>
        <dbReference type="SMART" id="SM00507"/>
    </source>
</evidence>
<dbReference type="EMBL" id="KU130126">
    <property type="protein sequence ID" value="AMR57306.1"/>
    <property type="molecule type" value="Genomic_DNA"/>
</dbReference>
<evidence type="ECO:0000313" key="3">
    <source>
        <dbReference type="Proteomes" id="UP000203989"/>
    </source>
</evidence>
<dbReference type="GO" id="GO:0004519">
    <property type="term" value="F:endonuclease activity"/>
    <property type="evidence" value="ECO:0007669"/>
    <property type="project" value="InterPro"/>
</dbReference>
<accession>A0A142IDK1</accession>
<dbReference type="RefSeq" id="YP_009275988.1">
    <property type="nucleotide sequence ID" value="NC_030934.1"/>
</dbReference>
<dbReference type="GO" id="GO:0003676">
    <property type="term" value="F:nucleic acid binding"/>
    <property type="evidence" value="ECO:0007669"/>
    <property type="project" value="InterPro"/>
</dbReference>
<name>A0A142IDK1_9CAUD</name>
<reference evidence="2 3" key="1">
    <citation type="journal article" date="2016" name="Front. Microbiol.">
        <title>Characterization of Novel Bacteriophages for Biocontrol of Bacterial Blight in Leek Caused by Pseudomonas syringae pv. porri.</title>
        <authorList>
            <person name="Rombouts S."/>
            <person name="Lavigne R."/>
        </authorList>
    </citation>
    <scope>NUCLEOTIDE SEQUENCE [LARGE SCALE GENOMIC DNA]</scope>
</reference>
<dbReference type="SMART" id="SM00507">
    <property type="entry name" value="HNHc"/>
    <property type="match status" value="1"/>
</dbReference>
<dbReference type="CDD" id="cd00085">
    <property type="entry name" value="HNHc"/>
    <property type="match status" value="1"/>
</dbReference>
<evidence type="ECO:0000313" key="2">
    <source>
        <dbReference type="EMBL" id="AMR57306.1"/>
    </source>
</evidence>
<protein>
    <recommendedName>
        <fullName evidence="1">HNH nuclease domain-containing protein</fullName>
    </recommendedName>
</protein>
<proteinExistence type="predicted"/>
<sequence>MINIGDTFGYLTVTSSIPRELQRYTKSGAKNGKRVFYECACRCGKALEVDICNLRLGGSCGCLRTENAQITKKAKYDLSGMSFGRLTVLKRVEPKSKMWLCRCSCKNHVEVQGARLSSGDVSSCGCLARETSKYNGEATGRKFRALANLPLDQKITTDNEEQRKLFKPLSKEVLLRDDFTCSWCSKIGGNLNVHHIELWSVKPDRRFDRTNLVTLCKPCHLTVHKNNFHGEPDPIMSILLEGYAKYMEELT</sequence>